<feature type="region of interest" description="Disordered" evidence="1">
    <location>
        <begin position="1"/>
        <end position="21"/>
    </location>
</feature>
<dbReference type="Proteomes" id="UP000028181">
    <property type="component" value="Plasmid pHAMBI540a"/>
</dbReference>
<feature type="domain" description="Metallo-beta-lactamase" evidence="2">
    <location>
        <begin position="49"/>
        <end position="258"/>
    </location>
</feature>
<dbReference type="GO" id="GO:0018909">
    <property type="term" value="P:dodecyl sulfate metabolic process"/>
    <property type="evidence" value="ECO:0007669"/>
    <property type="project" value="InterPro"/>
</dbReference>
<dbReference type="Pfam" id="PF00753">
    <property type="entry name" value="Lactamase_B"/>
    <property type="match status" value="1"/>
</dbReference>
<dbReference type="InterPro" id="IPR036866">
    <property type="entry name" value="RibonucZ/Hydroxyglut_hydro"/>
</dbReference>
<keyword evidence="3" id="KW-0614">Plasmid</keyword>
<sequence>MNKSPRDQSAPAQADEFAGREQLRASSAEFRKEVIEITDGVFAAVGYSASNVILIQGDIASIIVDTSANPVDARAVMDAFGGRLVRPVRAIIYTHNHPDHSGGATVFSGNDSPEIYSHQTLVESGPEFGRGQRAGGDAFGTTLPDELFINAGTQLEYGRVTPHTREGYLPPTRTFSGESQTIEVAGVRLQLVHMPGESPENTAVWMAEKGVLIPGDDFLKSYPNLSPIRGLKLRPPEKWIASLEKMLSLDATYMVQGHMRPILGRDEVRKALTDYRDGIKTILDQTLAGIKQGKTPDELVQEVRLSDELANSPYLQEYYGSVAWAVRGIYADYVGWFDGNATNLYPLQPTERAHKMIDLAGGPAEALDRANQAVEVKEYQWAAELADFVLVLDPENVAAKEIKARALTELGERQINATARNYYLTSAQYLSKRSD</sequence>
<reference evidence="4" key="1">
    <citation type="journal article" date="2014" name="BMC Genomics">
        <title>Genome sequencing of two Neorhizobium galegae strains reveals a noeT gene responsible for the unusual acetylation of the nodulation factors.</title>
        <authorList>
            <person name="Osterman J."/>
            <person name="Marsh J."/>
            <person name="Laine P.K."/>
            <person name="Zeng Z."/>
            <person name="Alatalo E."/>
            <person name="Sullivan J.T."/>
            <person name="Young J.P."/>
            <person name="Thomas-Oates J."/>
            <person name="Paulin L."/>
            <person name="Lindstrom K."/>
        </authorList>
    </citation>
    <scope>NUCLEOTIDE SEQUENCE [LARGE SCALE GENOMIC DNA]</scope>
    <source>
        <strain evidence="4">HAMBI 540</strain>
    </source>
</reference>
<dbReference type="eggNOG" id="COG2015">
    <property type="taxonomic scope" value="Bacteria"/>
</dbReference>
<dbReference type="HOGENOM" id="CLU_014655_0_2_5"/>
<dbReference type="Gene3D" id="1.25.40.880">
    <property type="entry name" value="Alkyl sulfatase, dimerisation domain"/>
    <property type="match status" value="1"/>
</dbReference>
<dbReference type="CDD" id="cd07710">
    <property type="entry name" value="arylsulfatase_Sdsa1-like_MBL-fold"/>
    <property type="match status" value="1"/>
</dbReference>
<dbReference type="AlphaFoldDB" id="A0A068T2S6"/>
<dbReference type="PANTHER" id="PTHR43223:SF1">
    <property type="entry name" value="ALKYL_ARYL-SULFATASE BDS1"/>
    <property type="match status" value="1"/>
</dbReference>
<dbReference type="Pfam" id="PF14863">
    <property type="entry name" value="Alkyl_sulf_dimr"/>
    <property type="match status" value="1"/>
</dbReference>
<evidence type="ECO:0000256" key="1">
    <source>
        <dbReference type="SAM" id="MobiDB-lite"/>
    </source>
</evidence>
<dbReference type="PANTHER" id="PTHR43223">
    <property type="entry name" value="ALKYL/ARYL-SULFATASE"/>
    <property type="match status" value="1"/>
</dbReference>
<evidence type="ECO:0000313" key="3">
    <source>
        <dbReference type="EMBL" id="CDN51770.1"/>
    </source>
</evidence>
<dbReference type="PATRIC" id="fig|1028800.3.peg.5720"/>
<dbReference type="SUPFAM" id="SSF56281">
    <property type="entry name" value="Metallo-hydrolase/oxidoreductase"/>
    <property type="match status" value="1"/>
</dbReference>
<evidence type="ECO:0000313" key="4">
    <source>
        <dbReference type="Proteomes" id="UP000028181"/>
    </source>
</evidence>
<geneLocation type="plasmid" evidence="4">
    <name>II</name>
</geneLocation>
<dbReference type="KEGG" id="ngg:RG540_PA10940"/>
<dbReference type="InterPro" id="IPR052195">
    <property type="entry name" value="Bact_Alkyl/Aryl-Sulfatase"/>
</dbReference>
<dbReference type="InterPro" id="IPR044097">
    <property type="entry name" value="Bds1/SdsA1_MBL-fold"/>
</dbReference>
<dbReference type="InterPro" id="IPR001279">
    <property type="entry name" value="Metallo-B-lactamas"/>
</dbReference>
<accession>A0A068T2S6</accession>
<dbReference type="GO" id="GO:0018741">
    <property type="term" value="F:linear primary-alkylsulfatase activity"/>
    <property type="evidence" value="ECO:0007669"/>
    <property type="project" value="InterPro"/>
</dbReference>
<protein>
    <submittedName>
        <fullName evidence="3">Alkyl sulfatase or beta-lactamase</fullName>
    </submittedName>
</protein>
<dbReference type="InterPro" id="IPR038536">
    <property type="entry name" value="Alkyl/aryl-sulf_dimr_sf"/>
</dbReference>
<dbReference type="Gene3D" id="3.60.15.30">
    <property type="entry name" value="Metallo-beta-lactamase domain"/>
    <property type="match status" value="1"/>
</dbReference>
<dbReference type="SMART" id="SM00849">
    <property type="entry name" value="Lactamase_B"/>
    <property type="match status" value="1"/>
</dbReference>
<proteinExistence type="predicted"/>
<name>A0A068T2S6_NEOGA</name>
<dbReference type="InterPro" id="IPR029228">
    <property type="entry name" value="Alkyl_sulf_dimr"/>
</dbReference>
<keyword evidence="4" id="KW-1185">Reference proteome</keyword>
<organism evidence="3 4">
    <name type="scientific">Neorhizobium galegae bv. orientalis str. HAMBI 540</name>
    <dbReference type="NCBI Taxonomy" id="1028800"/>
    <lineage>
        <taxon>Bacteria</taxon>
        <taxon>Pseudomonadati</taxon>
        <taxon>Pseudomonadota</taxon>
        <taxon>Alphaproteobacteria</taxon>
        <taxon>Hyphomicrobiales</taxon>
        <taxon>Rhizobiaceae</taxon>
        <taxon>Rhizobium/Agrobacterium group</taxon>
        <taxon>Neorhizobium</taxon>
    </lineage>
</organism>
<dbReference type="GO" id="GO:0046983">
    <property type="term" value="F:protein dimerization activity"/>
    <property type="evidence" value="ECO:0007669"/>
    <property type="project" value="InterPro"/>
</dbReference>
<evidence type="ECO:0000259" key="2">
    <source>
        <dbReference type="SMART" id="SM00849"/>
    </source>
</evidence>
<dbReference type="EMBL" id="HG938354">
    <property type="protein sequence ID" value="CDN51770.1"/>
    <property type="molecule type" value="Genomic_DNA"/>
</dbReference>
<gene>
    <name evidence="3" type="ORF">RG540_PA10940</name>
</gene>